<reference evidence="3 4" key="1">
    <citation type="submission" date="2017-06" db="EMBL/GenBank/DDBJ databases">
        <authorList>
            <person name="Varghese N."/>
            <person name="Submissions S."/>
        </authorList>
    </citation>
    <scope>NUCLEOTIDE SEQUENCE [LARGE SCALE GENOMIC DNA]</scope>
    <source>
        <strain evidence="3 4">DSM 19840</strain>
    </source>
</reference>
<sequence length="469" mass="51757">MKVEQIYTGCLAQGAYYIESNGEVAIIDPLREVQPYINKARANNATIKYIFETHFHADFVSGHVTLAKETGADIIYGPKANPSFEAIIAKDNQEFKLGDITIIALHTPGHTMESTTYLLRDANGKDYAIFSGDTLFLGDVGRPDLAQKMGELTERDLAGFLFDSLREKIMPLEDDVIVYPAHGAGSACGKNMMKETVDTLGNQKKMNYALRSDMTKEEFIDEVIDGLLPPPQYFPLNVKLNKEGYEDIKEVLERGTRALSPKAFEAAANETGAIVLDVRNQDDFAAGHIPRSIFIGLDGSFAPWVGALIADVKQPILLVTPVGLEEEAVTRLSRVGFDGTLGYLEGGFDAWKKAAMEYDTVSQVDANKLKEVLETEKAPVFDVRKESEFLSEHILDAKNTQLDFLNDHLAEFPEKKQFYVHCAGGYRSMIAASILKSRGIHNLIDVKGGFKSIKEAGIPVSDFICPTTL</sequence>
<evidence type="ECO:0000256" key="1">
    <source>
        <dbReference type="ARBA" id="ARBA00022723"/>
    </source>
</evidence>
<dbReference type="Pfam" id="PF00753">
    <property type="entry name" value="Lactamase_B"/>
    <property type="match status" value="1"/>
</dbReference>
<name>A0ABY1SG21_9FLAO</name>
<accession>A0ABY1SG21</accession>
<dbReference type="InterPro" id="IPR051682">
    <property type="entry name" value="Mito_Persulfide_Diox"/>
</dbReference>
<dbReference type="PROSITE" id="PS50206">
    <property type="entry name" value="RHODANESE_3"/>
    <property type="match status" value="2"/>
</dbReference>
<organism evidence="3 4">
    <name type="scientific">Maribacter sedimenticola</name>
    <dbReference type="NCBI Taxonomy" id="228956"/>
    <lineage>
        <taxon>Bacteria</taxon>
        <taxon>Pseudomonadati</taxon>
        <taxon>Bacteroidota</taxon>
        <taxon>Flavobacteriia</taxon>
        <taxon>Flavobacteriales</taxon>
        <taxon>Flavobacteriaceae</taxon>
        <taxon>Maribacter</taxon>
    </lineage>
</organism>
<feature type="domain" description="Rhodanese" evidence="2">
    <location>
        <begin position="269"/>
        <end position="360"/>
    </location>
</feature>
<evidence type="ECO:0000259" key="2">
    <source>
        <dbReference type="PROSITE" id="PS50206"/>
    </source>
</evidence>
<evidence type="ECO:0000313" key="4">
    <source>
        <dbReference type="Proteomes" id="UP000198337"/>
    </source>
</evidence>
<feature type="domain" description="Rhodanese" evidence="2">
    <location>
        <begin position="374"/>
        <end position="462"/>
    </location>
</feature>
<keyword evidence="4" id="KW-1185">Reference proteome</keyword>
<dbReference type="Gene3D" id="3.40.250.10">
    <property type="entry name" value="Rhodanese-like domain"/>
    <property type="match status" value="2"/>
</dbReference>
<dbReference type="CDD" id="cd00158">
    <property type="entry name" value="RHOD"/>
    <property type="match status" value="2"/>
</dbReference>
<dbReference type="InterPro" id="IPR044528">
    <property type="entry name" value="POD-like_MBL-fold"/>
</dbReference>
<dbReference type="InterPro" id="IPR001763">
    <property type="entry name" value="Rhodanese-like_dom"/>
</dbReference>
<dbReference type="PANTHER" id="PTHR43084">
    <property type="entry name" value="PERSULFIDE DIOXYGENASE ETHE1"/>
    <property type="match status" value="1"/>
</dbReference>
<dbReference type="SMART" id="SM00450">
    <property type="entry name" value="RHOD"/>
    <property type="match status" value="2"/>
</dbReference>
<dbReference type="InterPro" id="IPR036873">
    <property type="entry name" value="Rhodanese-like_dom_sf"/>
</dbReference>
<dbReference type="InterPro" id="IPR036866">
    <property type="entry name" value="RibonucZ/Hydroxyglut_hydro"/>
</dbReference>
<dbReference type="Gene3D" id="3.60.15.10">
    <property type="entry name" value="Ribonuclease Z/Hydroxyacylglutathione hydrolase-like"/>
    <property type="match status" value="1"/>
</dbReference>
<protein>
    <submittedName>
        <fullName evidence="3">Glyoxylase, beta-lactamase superfamily II</fullName>
    </submittedName>
</protein>
<proteinExistence type="predicted"/>
<dbReference type="SUPFAM" id="SSF56281">
    <property type="entry name" value="Metallo-hydrolase/oxidoreductase"/>
    <property type="match status" value="1"/>
</dbReference>
<evidence type="ECO:0000313" key="3">
    <source>
        <dbReference type="EMBL" id="SNR41137.1"/>
    </source>
</evidence>
<keyword evidence="1" id="KW-0479">Metal-binding</keyword>
<dbReference type="Proteomes" id="UP000198337">
    <property type="component" value="Unassembled WGS sequence"/>
</dbReference>
<dbReference type="EMBL" id="FZNV01000002">
    <property type="protein sequence ID" value="SNR41137.1"/>
    <property type="molecule type" value="Genomic_DNA"/>
</dbReference>
<dbReference type="SMART" id="SM00849">
    <property type="entry name" value="Lactamase_B"/>
    <property type="match status" value="1"/>
</dbReference>
<dbReference type="SUPFAM" id="SSF52821">
    <property type="entry name" value="Rhodanese/Cell cycle control phosphatase"/>
    <property type="match status" value="2"/>
</dbReference>
<dbReference type="CDD" id="cd07724">
    <property type="entry name" value="POD-like_MBL-fold"/>
    <property type="match status" value="1"/>
</dbReference>
<dbReference type="InterPro" id="IPR001279">
    <property type="entry name" value="Metallo-B-lactamas"/>
</dbReference>
<gene>
    <name evidence="3" type="ORF">SAMN04488009_1484</name>
</gene>
<comment type="caution">
    <text evidence="3">The sequence shown here is derived from an EMBL/GenBank/DDBJ whole genome shotgun (WGS) entry which is preliminary data.</text>
</comment>
<dbReference type="Pfam" id="PF00581">
    <property type="entry name" value="Rhodanese"/>
    <property type="match status" value="2"/>
</dbReference>
<dbReference type="RefSeq" id="WP_089259970.1">
    <property type="nucleotide sequence ID" value="NZ_FZNV01000002.1"/>
</dbReference>
<dbReference type="PANTHER" id="PTHR43084:SF1">
    <property type="entry name" value="PERSULFIDE DIOXYGENASE ETHE1, MITOCHONDRIAL"/>
    <property type="match status" value="1"/>
</dbReference>